<evidence type="ECO:0000256" key="12">
    <source>
        <dbReference type="ARBA" id="ARBA00023027"/>
    </source>
</evidence>
<dbReference type="InterPro" id="IPR051182">
    <property type="entry name" value="Euk_NMN_adenylyltrnsfrase"/>
</dbReference>
<evidence type="ECO:0000313" key="18">
    <source>
        <dbReference type="EnsemblMetazoa" id="XP_022655388"/>
    </source>
</evidence>
<evidence type="ECO:0000256" key="2">
    <source>
        <dbReference type="ARBA" id="ARBA00004173"/>
    </source>
</evidence>
<dbReference type="Proteomes" id="UP000594260">
    <property type="component" value="Unplaced"/>
</dbReference>
<evidence type="ECO:0000256" key="15">
    <source>
        <dbReference type="ARBA" id="ARBA00093425"/>
    </source>
</evidence>
<sequence>MSGVPSVERVALVACGSYNPITNMHLRMFEVARDHLHATGRYKVVCGIISPVHDDYKKKDLVSSKHRFAMCKLAAETSDWIRVDDWEISQPEWTCTRDVLKHYEEGFNKHGILSNFSRDQSHLNSGAIRVMLLCGNDFLESFAIPGLWKADHIDELTKKFGMAVISRSSCDAEKLIYEQDMIYANRTTVHLIKEWLYNEISSTKVRKALRRGESVKYVVLDSVIGYIERNGLYKS</sequence>
<dbReference type="Gene3D" id="3.40.50.620">
    <property type="entry name" value="HUPs"/>
    <property type="match status" value="1"/>
</dbReference>
<dbReference type="GO" id="GO:0005524">
    <property type="term" value="F:ATP binding"/>
    <property type="evidence" value="ECO:0007669"/>
    <property type="project" value="UniProtKB-KW"/>
</dbReference>
<dbReference type="InParanoid" id="A0A7M7K019"/>
<dbReference type="CTD" id="42987"/>
<comment type="catalytic activity">
    <reaction evidence="16">
        <text>beta-nicotinamide D-ribonucleotide + ATP + H(+) = diphosphate + NAD(+)</text>
        <dbReference type="Rhea" id="RHEA:21360"/>
        <dbReference type="ChEBI" id="CHEBI:14649"/>
        <dbReference type="ChEBI" id="CHEBI:15378"/>
        <dbReference type="ChEBI" id="CHEBI:30616"/>
        <dbReference type="ChEBI" id="CHEBI:33019"/>
        <dbReference type="ChEBI" id="CHEBI:57540"/>
        <dbReference type="EC" id="2.7.7.1"/>
    </reaction>
</comment>
<evidence type="ECO:0000256" key="1">
    <source>
        <dbReference type="ARBA" id="ARBA00001946"/>
    </source>
</evidence>
<evidence type="ECO:0000256" key="6">
    <source>
        <dbReference type="ARBA" id="ARBA00011881"/>
    </source>
</evidence>
<dbReference type="GO" id="GO:0009435">
    <property type="term" value="P:NAD+ biosynthetic process"/>
    <property type="evidence" value="ECO:0007669"/>
    <property type="project" value="UniProtKB-UniPathway"/>
</dbReference>
<dbReference type="NCBIfam" id="TIGR00482">
    <property type="entry name" value="nicotinate (nicotinamide) nucleotide adenylyltransferase"/>
    <property type="match status" value="1"/>
</dbReference>
<dbReference type="FunFam" id="3.40.50.620:FF:000221">
    <property type="entry name" value="Nicotinamide/nicotinic acid mononucleotide adenylyltransferase 3"/>
    <property type="match status" value="1"/>
</dbReference>
<evidence type="ECO:0000256" key="13">
    <source>
        <dbReference type="ARBA" id="ARBA00023128"/>
    </source>
</evidence>
<dbReference type="FunCoup" id="A0A7M7K019">
    <property type="interactions" value="586"/>
</dbReference>
<evidence type="ECO:0000259" key="17">
    <source>
        <dbReference type="Pfam" id="PF01467"/>
    </source>
</evidence>
<evidence type="ECO:0000256" key="7">
    <source>
        <dbReference type="ARBA" id="ARBA00022642"/>
    </source>
</evidence>
<keyword evidence="13" id="KW-0496">Mitochondrion</keyword>
<dbReference type="InterPro" id="IPR005248">
    <property type="entry name" value="NadD/NMNAT"/>
</dbReference>
<protein>
    <recommendedName>
        <fullName evidence="16">Nicotinamide-nucleotide adenylyltransferase</fullName>
        <ecNumber evidence="16">2.7.7.1</ecNumber>
        <ecNumber evidence="16">2.7.7.18</ecNumber>
    </recommendedName>
</protein>
<evidence type="ECO:0000313" key="19">
    <source>
        <dbReference type="Proteomes" id="UP000594260"/>
    </source>
</evidence>
<keyword evidence="11 16" id="KW-0067">ATP-binding</keyword>
<dbReference type="RefSeq" id="XP_022655388.1">
    <property type="nucleotide sequence ID" value="XM_022799653.1"/>
</dbReference>
<dbReference type="GO" id="GO:0004515">
    <property type="term" value="F:nicotinate-nucleotide adenylyltransferase activity"/>
    <property type="evidence" value="ECO:0007669"/>
    <property type="project" value="UniProtKB-EC"/>
</dbReference>
<dbReference type="CDD" id="cd09286">
    <property type="entry name" value="NMNAT_Eukarya"/>
    <property type="match status" value="1"/>
</dbReference>
<dbReference type="RefSeq" id="XP_022655391.1">
    <property type="nucleotide sequence ID" value="XM_022799656.1"/>
</dbReference>
<evidence type="ECO:0000256" key="3">
    <source>
        <dbReference type="ARBA" id="ARBA00004658"/>
    </source>
</evidence>
<accession>A0A7M7K019</accession>
<feature type="domain" description="Cytidyltransferase-like" evidence="17">
    <location>
        <begin position="13"/>
        <end position="207"/>
    </location>
</feature>
<keyword evidence="7 16" id="KW-0662">Pyridine nucleotide biosynthesis</keyword>
<dbReference type="PANTHER" id="PTHR12039:SF0">
    <property type="entry name" value="NICOTINAMIDE-NUCLEOTIDE ADENYLYLTRANSFERASE"/>
    <property type="match status" value="1"/>
</dbReference>
<dbReference type="GO" id="GO:0000309">
    <property type="term" value="F:nicotinamide-nucleotide adenylyltransferase activity"/>
    <property type="evidence" value="ECO:0007669"/>
    <property type="project" value="UniProtKB-EC"/>
</dbReference>
<evidence type="ECO:0000256" key="5">
    <source>
        <dbReference type="ARBA" id="ARBA00007064"/>
    </source>
</evidence>
<dbReference type="EnsemblMetazoa" id="XM_022799656">
    <property type="protein sequence ID" value="XP_022655391"/>
    <property type="gene ID" value="LOC111247995"/>
</dbReference>
<evidence type="ECO:0000256" key="8">
    <source>
        <dbReference type="ARBA" id="ARBA00022679"/>
    </source>
</evidence>
<comment type="pathway">
    <text evidence="3 16">Cofactor biosynthesis; NAD(+) biosynthesis; NAD(+) from nicotinamide D-ribonucleotide: step 1/1.</text>
</comment>
<dbReference type="PANTHER" id="PTHR12039">
    <property type="entry name" value="NICOTINAMIDE MONONUCLEOTIDE ADENYLYLTRANSFERASE"/>
    <property type="match status" value="1"/>
</dbReference>
<dbReference type="InterPro" id="IPR004821">
    <property type="entry name" value="Cyt_trans-like"/>
</dbReference>
<dbReference type="UniPathway" id="UPA00253">
    <property type="reaction ID" value="UER00332"/>
</dbReference>
<dbReference type="KEGG" id="vde:111247995"/>
<dbReference type="InterPro" id="IPR045094">
    <property type="entry name" value="NMNAT_euk"/>
</dbReference>
<dbReference type="InterPro" id="IPR014729">
    <property type="entry name" value="Rossmann-like_a/b/a_fold"/>
</dbReference>
<dbReference type="SUPFAM" id="SSF52374">
    <property type="entry name" value="Nucleotidylyl transferase"/>
    <property type="match status" value="1"/>
</dbReference>
<keyword evidence="12 16" id="KW-0520">NAD</keyword>
<comment type="cofactor">
    <cofactor evidence="1">
        <name>Mg(2+)</name>
        <dbReference type="ChEBI" id="CHEBI:18420"/>
    </cofactor>
</comment>
<dbReference type="EnsemblMetazoa" id="XM_022799653">
    <property type="protein sequence ID" value="XP_022655388"/>
    <property type="gene ID" value="LOC111247995"/>
</dbReference>
<keyword evidence="8 16" id="KW-0808">Transferase</keyword>
<dbReference type="GeneID" id="111247995"/>
<reference evidence="18" key="1">
    <citation type="submission" date="2021-01" db="UniProtKB">
        <authorList>
            <consortium name="EnsemblMetazoa"/>
        </authorList>
    </citation>
    <scope>IDENTIFICATION</scope>
</reference>
<comment type="pathway">
    <text evidence="4">Cofactor biosynthesis; NAD(+) biosynthesis; deamido-NAD(+) from nicotinate D-ribonucleotide: step 1/1.</text>
</comment>
<dbReference type="AlphaFoldDB" id="A0A7M7K019"/>
<comment type="subcellular location">
    <subcellularLocation>
        <location evidence="2">Mitochondrion</location>
    </subcellularLocation>
</comment>
<dbReference type="Pfam" id="PF01467">
    <property type="entry name" value="CTP_transf_like"/>
    <property type="match status" value="1"/>
</dbReference>
<keyword evidence="10 16" id="KW-0547">Nucleotide-binding</keyword>
<comment type="catalytic activity">
    <reaction evidence="14 16">
        <text>nicotinate beta-D-ribonucleotide + ATP + H(+) = deamido-NAD(+) + diphosphate</text>
        <dbReference type="Rhea" id="RHEA:22860"/>
        <dbReference type="ChEBI" id="CHEBI:15378"/>
        <dbReference type="ChEBI" id="CHEBI:30616"/>
        <dbReference type="ChEBI" id="CHEBI:33019"/>
        <dbReference type="ChEBI" id="CHEBI:57502"/>
        <dbReference type="ChEBI" id="CHEBI:58437"/>
        <dbReference type="EC" id="2.7.7.18"/>
    </reaction>
</comment>
<proteinExistence type="inferred from homology"/>
<dbReference type="GO" id="GO:0005759">
    <property type="term" value="C:mitochondrial matrix"/>
    <property type="evidence" value="ECO:0007669"/>
    <property type="project" value="UniProtKB-ARBA"/>
</dbReference>
<evidence type="ECO:0000256" key="14">
    <source>
        <dbReference type="ARBA" id="ARBA00048721"/>
    </source>
</evidence>
<evidence type="ECO:0000256" key="11">
    <source>
        <dbReference type="ARBA" id="ARBA00022840"/>
    </source>
</evidence>
<keyword evidence="9 16" id="KW-0548">Nucleotidyltransferase</keyword>
<name>A0A7M7K019_VARDE</name>
<dbReference type="EC" id="2.7.7.1" evidence="16"/>
<comment type="similarity">
    <text evidence="5 16">Belongs to the eukaryotic NMN adenylyltransferase family.</text>
</comment>
<comment type="subunit">
    <text evidence="6">Homotetramer.</text>
</comment>
<dbReference type="EnsemblMetazoa" id="XM_022799655">
    <property type="protein sequence ID" value="XP_022655390"/>
    <property type="gene ID" value="LOC111247995"/>
</dbReference>
<evidence type="ECO:0000256" key="16">
    <source>
        <dbReference type="RuleBase" id="RU362021"/>
    </source>
</evidence>
<keyword evidence="19" id="KW-1185">Reference proteome</keyword>
<evidence type="ECO:0000256" key="9">
    <source>
        <dbReference type="ARBA" id="ARBA00022695"/>
    </source>
</evidence>
<evidence type="ECO:0000256" key="4">
    <source>
        <dbReference type="ARBA" id="ARBA00005019"/>
    </source>
</evidence>
<dbReference type="RefSeq" id="XP_022655390.1">
    <property type="nucleotide sequence ID" value="XM_022799655.1"/>
</dbReference>
<dbReference type="EC" id="2.7.7.18" evidence="16"/>
<dbReference type="OrthoDB" id="422187at2759"/>
<dbReference type="OMA" id="HFDYELN"/>
<evidence type="ECO:0000256" key="10">
    <source>
        <dbReference type="ARBA" id="ARBA00022741"/>
    </source>
</evidence>
<organism evidence="18 19">
    <name type="scientific">Varroa destructor</name>
    <name type="common">Honeybee mite</name>
    <dbReference type="NCBI Taxonomy" id="109461"/>
    <lineage>
        <taxon>Eukaryota</taxon>
        <taxon>Metazoa</taxon>
        <taxon>Ecdysozoa</taxon>
        <taxon>Arthropoda</taxon>
        <taxon>Chelicerata</taxon>
        <taxon>Arachnida</taxon>
        <taxon>Acari</taxon>
        <taxon>Parasitiformes</taxon>
        <taxon>Mesostigmata</taxon>
        <taxon>Gamasina</taxon>
        <taxon>Dermanyssoidea</taxon>
        <taxon>Varroidae</taxon>
        <taxon>Varroa</taxon>
    </lineage>
</organism>
<comment type="function">
    <text evidence="15">Catalyzes the formation of NAD(+) from nicotinamide mononucleotide (NMN) and ATP. Can also use the deamidated form; nicotinic acid mononucleotide (NaMN) as substrate with the same efficiency. Can use triazofurin monophosphate (TrMP) as substrate. Can also use GTP and ITP as nucleotide donors. Also catalyzes the reverse reaction, i.e. the pyrophosphorolytic cleavage of NAD(+). For the pyrophosphorolytic activity, can use NAD(+), NADH, NaAD, nicotinic acid adenine dinucleotide phosphate (NHD), nicotinamide guanine dinucleotide (NGD) as substrates. Fails to cleave phosphorylated dinucleotides NADP(+), NADPH and NaADP(+). Protects against axonal degeneration following injury. May be involved in the maintenance of axonal integrity. Also functions as a stress-response chaperone protein that prevents toxic aggregation of proteins; this function may be independent of its NAD(+) synthesis activity.</text>
</comment>